<dbReference type="HOGENOM" id="CLU_060372_0_0_1"/>
<dbReference type="PANTHER" id="PTHR37844:SF2">
    <property type="entry name" value="SER_THR PROTEIN PHOSPHATASE SUPERFAMILY (AFU_ORTHOLOGUE AFUA_1G14840)"/>
    <property type="match status" value="1"/>
</dbReference>
<name>W3WKF7_PESFW</name>
<dbReference type="PANTHER" id="PTHR37844">
    <property type="entry name" value="SER/THR PROTEIN PHOSPHATASE SUPERFAMILY (AFU_ORTHOLOGUE AFUA_1G14840)"/>
    <property type="match status" value="1"/>
</dbReference>
<dbReference type="InterPro" id="IPR029052">
    <property type="entry name" value="Metallo-depent_PP-like"/>
</dbReference>
<dbReference type="Proteomes" id="UP000030651">
    <property type="component" value="Unassembled WGS sequence"/>
</dbReference>
<dbReference type="GO" id="GO:0016787">
    <property type="term" value="F:hydrolase activity"/>
    <property type="evidence" value="ECO:0007669"/>
    <property type="project" value="InterPro"/>
</dbReference>
<sequence>MSACPANRAIKSTSTTLLFQVLSDLHLEVGQDYAVFDFPVTAPHLILAGDIGLLSHYDAYLDFISKQTARYDRVFLVLGNHEFYGLDFAKAHATARRLEKEPCLQGKLSYLQQTRFDFPAANLTILGCTLWSHVPNDAKEVVRQRVKDFRRIEDWTVDNHNRAHASDVAWLKAELAKLDPGQSVLVVTHHAPLVLGTSKPEHLENPWTSAFATDVLSDDETWDVVKYWIYGHTHYSTEFEMHGTRVVSNQRGYVIRDAFGVKKRNRGFNMHKTIKVALEKSENFERV</sequence>
<dbReference type="InParanoid" id="W3WKF7"/>
<evidence type="ECO:0000313" key="3">
    <source>
        <dbReference type="Proteomes" id="UP000030651"/>
    </source>
</evidence>
<dbReference type="eggNOG" id="ENOG502SGCF">
    <property type="taxonomic scope" value="Eukaryota"/>
</dbReference>
<dbReference type="EMBL" id="KI912120">
    <property type="protein sequence ID" value="ETS74353.1"/>
    <property type="molecule type" value="Genomic_DNA"/>
</dbReference>
<dbReference type="InterPro" id="IPR004843">
    <property type="entry name" value="Calcineurin-like_PHP"/>
</dbReference>
<dbReference type="Pfam" id="PF00149">
    <property type="entry name" value="Metallophos"/>
    <property type="match status" value="1"/>
</dbReference>
<dbReference type="SUPFAM" id="SSF56300">
    <property type="entry name" value="Metallo-dependent phosphatases"/>
    <property type="match status" value="1"/>
</dbReference>
<feature type="domain" description="Calcineurin-like phosphoesterase" evidence="1">
    <location>
        <begin position="21"/>
        <end position="235"/>
    </location>
</feature>
<dbReference type="AlphaFoldDB" id="W3WKF7"/>
<dbReference type="STRING" id="1229662.W3WKF7"/>
<dbReference type="OMA" id="CNPRGYI"/>
<protein>
    <recommendedName>
        <fullName evidence="1">Calcineurin-like phosphoesterase domain-containing protein</fullName>
    </recommendedName>
</protein>
<evidence type="ECO:0000259" key="1">
    <source>
        <dbReference type="Pfam" id="PF00149"/>
    </source>
</evidence>
<evidence type="ECO:0000313" key="2">
    <source>
        <dbReference type="EMBL" id="ETS74353.1"/>
    </source>
</evidence>
<dbReference type="RefSeq" id="XP_007840991.1">
    <property type="nucleotide sequence ID" value="XM_007842800.1"/>
</dbReference>
<dbReference type="OrthoDB" id="550558at2759"/>
<dbReference type="KEGG" id="pfy:PFICI_14219"/>
<accession>W3WKF7</accession>
<organism evidence="2 3">
    <name type="scientific">Pestalotiopsis fici (strain W106-1 / CGMCC3.15140)</name>
    <dbReference type="NCBI Taxonomy" id="1229662"/>
    <lineage>
        <taxon>Eukaryota</taxon>
        <taxon>Fungi</taxon>
        <taxon>Dikarya</taxon>
        <taxon>Ascomycota</taxon>
        <taxon>Pezizomycotina</taxon>
        <taxon>Sordariomycetes</taxon>
        <taxon>Xylariomycetidae</taxon>
        <taxon>Amphisphaeriales</taxon>
        <taxon>Sporocadaceae</taxon>
        <taxon>Pestalotiopsis</taxon>
    </lineage>
</organism>
<dbReference type="Gene3D" id="3.60.21.10">
    <property type="match status" value="1"/>
</dbReference>
<keyword evidence="3" id="KW-1185">Reference proteome</keyword>
<proteinExistence type="predicted"/>
<dbReference type="GeneID" id="19279232"/>
<gene>
    <name evidence="2" type="ORF">PFICI_14219</name>
</gene>
<reference evidence="3" key="1">
    <citation type="journal article" date="2015" name="BMC Genomics">
        <title>Genomic and transcriptomic analysis of the endophytic fungus Pestalotiopsis fici reveals its lifestyle and high potential for synthesis of natural products.</title>
        <authorList>
            <person name="Wang X."/>
            <person name="Zhang X."/>
            <person name="Liu L."/>
            <person name="Xiang M."/>
            <person name="Wang W."/>
            <person name="Sun X."/>
            <person name="Che Y."/>
            <person name="Guo L."/>
            <person name="Liu G."/>
            <person name="Guo L."/>
            <person name="Wang C."/>
            <person name="Yin W.B."/>
            <person name="Stadler M."/>
            <person name="Zhang X."/>
            <person name="Liu X."/>
        </authorList>
    </citation>
    <scope>NUCLEOTIDE SEQUENCE [LARGE SCALE GENOMIC DNA]</scope>
    <source>
        <strain evidence="3">W106-1 / CGMCC3.15140</strain>
    </source>
</reference>